<dbReference type="Pfam" id="PF00425">
    <property type="entry name" value="Chorismate_bind"/>
    <property type="match status" value="1"/>
</dbReference>
<reference evidence="2 3" key="1">
    <citation type="submission" date="2017-09" db="EMBL/GenBank/DDBJ databases">
        <title>Depth-based differentiation of microbial function through sediment-hosted aquifers and enrichment of novel symbionts in the deep terrestrial subsurface.</title>
        <authorList>
            <person name="Probst A.J."/>
            <person name="Ladd B."/>
            <person name="Jarett J.K."/>
            <person name="Geller-Mcgrath D.E."/>
            <person name="Sieber C.M."/>
            <person name="Emerson J.B."/>
            <person name="Anantharaman K."/>
            <person name="Thomas B.C."/>
            <person name="Malmstrom R."/>
            <person name="Stieglmeier M."/>
            <person name="Klingl A."/>
            <person name="Woyke T."/>
            <person name="Ryan C.M."/>
            <person name="Banfield J.F."/>
        </authorList>
    </citation>
    <scope>NUCLEOTIDE SEQUENCE [LARGE SCALE GENOMIC DNA]</scope>
    <source>
        <strain evidence="2">CG23_combo_of_CG06-09_8_20_14_all_41_10</strain>
    </source>
</reference>
<feature type="domain" description="Chorismate-utilising enzyme C-terminal" evidence="1">
    <location>
        <begin position="115"/>
        <end position="365"/>
    </location>
</feature>
<accession>A0A2G9YIE8</accession>
<protein>
    <recommendedName>
        <fullName evidence="1">Chorismate-utilising enzyme C-terminal domain-containing protein</fullName>
    </recommendedName>
</protein>
<dbReference type="Proteomes" id="UP000231292">
    <property type="component" value="Unassembled WGS sequence"/>
</dbReference>
<dbReference type="InterPro" id="IPR015890">
    <property type="entry name" value="Chorismate_C"/>
</dbReference>
<dbReference type="PRINTS" id="PR00095">
    <property type="entry name" value="ANTSNTHASEI"/>
</dbReference>
<dbReference type="AlphaFoldDB" id="A0A2G9YIE8"/>
<gene>
    <name evidence="2" type="ORF">COX41_05245</name>
</gene>
<dbReference type="InterPro" id="IPR005801">
    <property type="entry name" value="ADC_synthase"/>
</dbReference>
<dbReference type="InterPro" id="IPR019999">
    <property type="entry name" value="Anth_synth_I-like"/>
</dbReference>
<organism evidence="2 3">
    <name type="scientific">Candidatus Sherwoodlollariibacterium unditelluris</name>
    <dbReference type="NCBI Taxonomy" id="1974757"/>
    <lineage>
        <taxon>Bacteria</taxon>
        <taxon>Pseudomonadati</taxon>
        <taxon>Candidatus Omnitrophota</taxon>
        <taxon>Candidatus Sherwoodlollariibacterium</taxon>
    </lineage>
</organism>
<comment type="caution">
    <text evidence="2">The sequence shown here is derived from an EMBL/GenBank/DDBJ whole genome shotgun (WGS) entry which is preliminary data.</text>
</comment>
<evidence type="ECO:0000259" key="1">
    <source>
        <dbReference type="Pfam" id="PF00425"/>
    </source>
</evidence>
<dbReference type="PANTHER" id="PTHR11236:SF50">
    <property type="entry name" value="AMINODEOXYCHORISMATE SYNTHASE COMPONENT 1"/>
    <property type="match status" value="1"/>
</dbReference>
<dbReference type="EMBL" id="PCRK01000130">
    <property type="protein sequence ID" value="PIP19010.1"/>
    <property type="molecule type" value="Genomic_DNA"/>
</dbReference>
<dbReference type="PANTHER" id="PTHR11236">
    <property type="entry name" value="AMINOBENZOATE/ANTHRANILATE SYNTHASE"/>
    <property type="match status" value="1"/>
</dbReference>
<sequence length="372" mass="42498">MSPFFKMDILIEFEKRPLLFKNPVHIIRCFNPAALKSAFAEIECFLKKGFYAAGFFSYEAGYAFEERLLAKTPESYQFPVLLMGCYQAPLRSISPNKLSGNDFTISDIRHNISLAEYAEDIRRIREYISLGKVYQITYCLKLRFDFKGEAFSLYRRLLTEQPVPYPAYIEDDNFKIISLSPELFIKKTKSFLITKPMKGTWPRGNNIFSDLFSSLRLKYDKKNRAENIMIADLLRNDLNRIAKNIKAPKLFEVARYKTLCQMTSTVTGMVNPDIPLYDLFKGIFPSGSVTGAPKISAMQIIRGLENEERRIYTGAIGYITPDKDLFFNVPIRTLLLQGARAEMGIGGGIVWDSTSQGEWAEGVLKAKFLTDL</sequence>
<dbReference type="GO" id="GO:0000162">
    <property type="term" value="P:L-tryptophan biosynthetic process"/>
    <property type="evidence" value="ECO:0007669"/>
    <property type="project" value="TreeGrafter"/>
</dbReference>
<evidence type="ECO:0000313" key="3">
    <source>
        <dbReference type="Proteomes" id="UP000231292"/>
    </source>
</evidence>
<proteinExistence type="predicted"/>
<dbReference type="GO" id="GO:0046820">
    <property type="term" value="F:4-amino-4-deoxychorismate synthase activity"/>
    <property type="evidence" value="ECO:0007669"/>
    <property type="project" value="TreeGrafter"/>
</dbReference>
<dbReference type="Gene3D" id="3.60.120.10">
    <property type="entry name" value="Anthranilate synthase"/>
    <property type="match status" value="1"/>
</dbReference>
<name>A0A2G9YIE8_9BACT</name>
<evidence type="ECO:0000313" key="2">
    <source>
        <dbReference type="EMBL" id="PIP19010.1"/>
    </source>
</evidence>
<dbReference type="SUPFAM" id="SSF56322">
    <property type="entry name" value="ADC synthase"/>
    <property type="match status" value="1"/>
</dbReference>